<dbReference type="Pfam" id="PF10135">
    <property type="entry name" value="Rod-binding"/>
    <property type="match status" value="1"/>
</dbReference>
<accession>A0A0A2SVD8</accession>
<keyword evidence="1" id="KW-1005">Bacterial flagellum biogenesis</keyword>
<protein>
    <recommendedName>
        <fullName evidence="2">Flagellar protein FlgJ N-terminal domain-containing protein</fullName>
    </recommendedName>
</protein>
<proteinExistence type="predicted"/>
<feature type="domain" description="Flagellar protein FlgJ N-terminal" evidence="2">
    <location>
        <begin position="50"/>
        <end position="97"/>
    </location>
</feature>
<sequence length="160" mass="18118">MTDTLTLDTNNYLNIQGISNLKNRIASHSTTTQHEVAQQFESILVQMLLKSMRDANKVFSNNEESAAGHEIYQDLFDKQVALSIAHQGLGFSNAVERYLQQIQAPEQDDIQKNTQVSAIDSLSNAQIAKKPFQETTVHTFSTELEFVKSLWLMLKMQRVS</sequence>
<dbReference type="InterPro" id="IPR019301">
    <property type="entry name" value="Flagellar_prot_FlgJ_N"/>
</dbReference>
<name>A0A0A2SVD8_9GAMM</name>
<dbReference type="STRING" id="1498499.EP47_04885"/>
<dbReference type="OrthoDB" id="289937at2"/>
<dbReference type="RefSeq" id="WP_052117560.1">
    <property type="nucleotide sequence ID" value="NZ_JNCF01000011.1"/>
</dbReference>
<dbReference type="AlphaFoldDB" id="A0A0A2SVD8"/>
<dbReference type="Proteomes" id="UP000054422">
    <property type="component" value="Unassembled WGS sequence"/>
</dbReference>
<reference evidence="3 4" key="1">
    <citation type="submission" date="2014-05" db="EMBL/GenBank/DDBJ databases">
        <authorList>
            <person name="Rizzardi K."/>
            <person name="Winiecka-Krusnell J."/>
            <person name="Ramliden M."/>
            <person name="Alm E."/>
            <person name="Andersson S."/>
            <person name="Byfors S."/>
        </authorList>
    </citation>
    <scope>NUCLEOTIDE SEQUENCE [LARGE SCALE GENOMIC DNA]</scope>
    <source>
        <strain evidence="3 4">LEGN</strain>
    </source>
</reference>
<evidence type="ECO:0000259" key="2">
    <source>
        <dbReference type="Pfam" id="PF10135"/>
    </source>
</evidence>
<dbReference type="EMBL" id="JNCF01000011">
    <property type="protein sequence ID" value="KGP63701.1"/>
    <property type="molecule type" value="Genomic_DNA"/>
</dbReference>
<evidence type="ECO:0000313" key="3">
    <source>
        <dbReference type="EMBL" id="KGP63701.1"/>
    </source>
</evidence>
<gene>
    <name evidence="3" type="ORF">EP47_04885</name>
</gene>
<organism evidence="3 4">
    <name type="scientific">Legionella norrlandica</name>
    <dbReference type="NCBI Taxonomy" id="1498499"/>
    <lineage>
        <taxon>Bacteria</taxon>
        <taxon>Pseudomonadati</taxon>
        <taxon>Pseudomonadota</taxon>
        <taxon>Gammaproteobacteria</taxon>
        <taxon>Legionellales</taxon>
        <taxon>Legionellaceae</taxon>
        <taxon>Legionella</taxon>
    </lineage>
</organism>
<evidence type="ECO:0000313" key="4">
    <source>
        <dbReference type="Proteomes" id="UP000054422"/>
    </source>
</evidence>
<dbReference type="GO" id="GO:0044781">
    <property type="term" value="P:bacterial-type flagellum organization"/>
    <property type="evidence" value="ECO:0007669"/>
    <property type="project" value="UniProtKB-KW"/>
</dbReference>
<keyword evidence="4" id="KW-1185">Reference proteome</keyword>
<comment type="caution">
    <text evidence="3">The sequence shown here is derived from an EMBL/GenBank/DDBJ whole genome shotgun (WGS) entry which is preliminary data.</text>
</comment>
<evidence type="ECO:0000256" key="1">
    <source>
        <dbReference type="ARBA" id="ARBA00022795"/>
    </source>
</evidence>